<dbReference type="InterPro" id="IPR003680">
    <property type="entry name" value="Flavodoxin_fold"/>
</dbReference>
<protein>
    <recommendedName>
        <fullName evidence="6">FMN dependent NADH:quinone oxidoreductase</fullName>
        <ecNumber evidence="6">1.6.5.-</ecNumber>
    </recommendedName>
    <alternativeName>
        <fullName evidence="6">Azo-dye reductase</fullName>
    </alternativeName>
    <alternativeName>
        <fullName evidence="6">FMN-dependent NADH-azo compound oxidoreductase</fullName>
    </alternativeName>
    <alternativeName>
        <fullName evidence="6">FMN-dependent NADH-azoreductase</fullName>
        <ecNumber evidence="6">1.7.1.17</ecNumber>
    </alternativeName>
</protein>
<evidence type="ECO:0000256" key="4">
    <source>
        <dbReference type="ARBA" id="ARBA00023027"/>
    </source>
</evidence>
<comment type="cofactor">
    <cofactor evidence="6">
        <name>FMN</name>
        <dbReference type="ChEBI" id="CHEBI:58210"/>
    </cofactor>
    <text evidence="6">Binds 1 FMN per subunit.</text>
</comment>
<dbReference type="PANTHER" id="PTHR43741">
    <property type="entry name" value="FMN-DEPENDENT NADH-AZOREDUCTASE 1"/>
    <property type="match status" value="1"/>
</dbReference>
<dbReference type="KEGG" id="rhs:A3Q41_00115"/>
<dbReference type="InterPro" id="IPR023048">
    <property type="entry name" value="NADH:quinone_OxRdtase_FMN_depd"/>
</dbReference>
<keyword evidence="4 6" id="KW-0520">NAD</keyword>
<evidence type="ECO:0000256" key="6">
    <source>
        <dbReference type="HAMAP-Rule" id="MF_01216"/>
    </source>
</evidence>
<comment type="subunit">
    <text evidence="6">Homodimer.</text>
</comment>
<dbReference type="InterPro" id="IPR029039">
    <property type="entry name" value="Flavoprotein-like_sf"/>
</dbReference>
<evidence type="ECO:0000256" key="2">
    <source>
        <dbReference type="ARBA" id="ARBA00022643"/>
    </source>
</evidence>
<proteinExistence type="inferred from homology"/>
<keyword evidence="2 6" id="KW-0288">FMN</keyword>
<feature type="domain" description="Flavodoxin-like fold" evidence="7">
    <location>
        <begin position="4"/>
        <end position="177"/>
    </location>
</feature>
<comment type="function">
    <text evidence="6">Quinone reductase that provides resistance to thiol-specific stress caused by electrophilic quinones.</text>
</comment>
<sequence length="218" mass="23357">MPQLLHLDSSADLSRSISRRVTAHFSDAWHTIGTDHSVIRRDLHVNALPHLPTSALHWAPHLRTADETVDAAAEALQVELIKELISADVVLIGAPMYNWSIPSTLKAWIDYVHVPGITVPFDGDTAPLVGKPAVVVTSRGNEYTPGSEAASIDHTTGQLRQVLGAALGMDVHFVPIDLTLAERVAGLAPKIPQARASLDAAFSAVDELARRLGTISPV</sequence>
<comment type="similarity">
    <text evidence="6">Belongs to the azoreductase type 1 family.</text>
</comment>
<evidence type="ECO:0000313" key="8">
    <source>
        <dbReference type="EMBL" id="AMY21443.1"/>
    </source>
</evidence>
<keyword evidence="3 6" id="KW-0560">Oxidoreductase</keyword>
<gene>
    <name evidence="8" type="primary">azoR1</name>
    <name evidence="6" type="synonym">azoR</name>
    <name evidence="8" type="ORF">A3Q41_00115</name>
</gene>
<dbReference type="EC" id="1.7.1.17" evidence="6"/>
<dbReference type="HAMAP" id="MF_01216">
    <property type="entry name" value="Azoreductase_type1"/>
    <property type="match status" value="1"/>
</dbReference>
<dbReference type="SUPFAM" id="SSF52218">
    <property type="entry name" value="Flavoproteins"/>
    <property type="match status" value="1"/>
</dbReference>
<dbReference type="Pfam" id="PF02525">
    <property type="entry name" value="Flavodoxin_2"/>
    <property type="match status" value="1"/>
</dbReference>
<organism evidence="8 9">
    <name type="scientific">Rhodococcoides fascians</name>
    <name type="common">Rhodococcus fascians</name>
    <dbReference type="NCBI Taxonomy" id="1828"/>
    <lineage>
        <taxon>Bacteria</taxon>
        <taxon>Bacillati</taxon>
        <taxon>Actinomycetota</taxon>
        <taxon>Actinomycetes</taxon>
        <taxon>Mycobacteriales</taxon>
        <taxon>Nocardiaceae</taxon>
        <taxon>Rhodococcoides</taxon>
    </lineage>
</organism>
<keyword evidence="1 6" id="KW-0285">Flavoprotein</keyword>
<dbReference type="OrthoDB" id="9805013at2"/>
<comment type="catalytic activity">
    <reaction evidence="5">
        <text>N,N-dimethyl-1,4-phenylenediamine + anthranilate + 2 NAD(+) = 2-(4-dimethylaminophenyl)diazenylbenzoate + 2 NADH + 2 H(+)</text>
        <dbReference type="Rhea" id="RHEA:55872"/>
        <dbReference type="ChEBI" id="CHEBI:15378"/>
        <dbReference type="ChEBI" id="CHEBI:15783"/>
        <dbReference type="ChEBI" id="CHEBI:16567"/>
        <dbReference type="ChEBI" id="CHEBI:57540"/>
        <dbReference type="ChEBI" id="CHEBI:57945"/>
        <dbReference type="ChEBI" id="CHEBI:71579"/>
        <dbReference type="EC" id="1.7.1.17"/>
    </reaction>
    <physiologicalReaction direction="right-to-left" evidence="5">
        <dbReference type="Rhea" id="RHEA:55874"/>
    </physiologicalReaction>
</comment>
<evidence type="ECO:0000256" key="1">
    <source>
        <dbReference type="ARBA" id="ARBA00022630"/>
    </source>
</evidence>
<dbReference type="RefSeq" id="WP_080966403.1">
    <property type="nucleotide sequence ID" value="NZ_CP015220.1"/>
</dbReference>
<dbReference type="EC" id="1.6.5.-" evidence="6"/>
<comment type="catalytic activity">
    <reaction evidence="6">
        <text>2 a quinone + NADH + H(+) = 2 a 1,4-benzosemiquinone + NAD(+)</text>
        <dbReference type="Rhea" id="RHEA:65952"/>
        <dbReference type="ChEBI" id="CHEBI:15378"/>
        <dbReference type="ChEBI" id="CHEBI:57540"/>
        <dbReference type="ChEBI" id="CHEBI:57945"/>
        <dbReference type="ChEBI" id="CHEBI:132124"/>
        <dbReference type="ChEBI" id="CHEBI:134225"/>
    </reaction>
</comment>
<evidence type="ECO:0000259" key="7">
    <source>
        <dbReference type="Pfam" id="PF02525"/>
    </source>
</evidence>
<dbReference type="PANTHER" id="PTHR43741:SF4">
    <property type="entry name" value="FMN-DEPENDENT NADH:QUINONE OXIDOREDUCTASE"/>
    <property type="match status" value="1"/>
</dbReference>
<feature type="binding site" evidence="6">
    <location>
        <begin position="16"/>
        <end position="18"/>
    </location>
    <ligand>
        <name>FMN</name>
        <dbReference type="ChEBI" id="CHEBI:58210"/>
    </ligand>
</feature>
<dbReference type="AlphaFoldDB" id="A0A143QE32"/>
<comment type="function">
    <text evidence="6">Also exhibits azoreductase activity. Catalyzes the reductive cleavage of the azo bond in aromatic azo compounds to the corresponding amines.</text>
</comment>
<accession>A0A143QE32</accession>
<evidence type="ECO:0000256" key="5">
    <source>
        <dbReference type="ARBA" id="ARBA00048542"/>
    </source>
</evidence>
<evidence type="ECO:0000256" key="3">
    <source>
        <dbReference type="ARBA" id="ARBA00023002"/>
    </source>
</evidence>
<comment type="caution">
    <text evidence="6">Lacks conserved residue(s) required for the propagation of feature annotation.</text>
</comment>
<reference evidence="9" key="2">
    <citation type="submission" date="2016-04" db="EMBL/GenBank/DDBJ databases">
        <title>Complete Genome and Plasmid Sequences for Rhodococcus fascians D188 and Draft Sequences for Rhodococcus spp. Isolates PBTS 1 and PBTS 2.</title>
        <authorList>
            <person name="Stamer R."/>
            <person name="Vereecke D."/>
            <person name="Zhang Y."/>
            <person name="Schilkey F."/>
            <person name="Devitt N."/>
            <person name="Randall J."/>
        </authorList>
    </citation>
    <scope>NUCLEOTIDE SEQUENCE [LARGE SCALE GENOMIC DNA]</scope>
    <source>
        <strain evidence="9">PBTS2</strain>
    </source>
</reference>
<keyword evidence="9" id="KW-1185">Reference proteome</keyword>
<name>A0A143QE32_RHOFA</name>
<dbReference type="GO" id="GO:0009055">
    <property type="term" value="F:electron transfer activity"/>
    <property type="evidence" value="ECO:0007669"/>
    <property type="project" value="UniProtKB-UniRule"/>
</dbReference>
<dbReference type="Gene3D" id="3.40.50.360">
    <property type="match status" value="1"/>
</dbReference>
<dbReference type="GO" id="GO:0010181">
    <property type="term" value="F:FMN binding"/>
    <property type="evidence" value="ECO:0007669"/>
    <property type="project" value="UniProtKB-UniRule"/>
</dbReference>
<dbReference type="GO" id="GO:0016655">
    <property type="term" value="F:oxidoreductase activity, acting on NAD(P)H, quinone or similar compound as acceptor"/>
    <property type="evidence" value="ECO:0007669"/>
    <property type="project" value="InterPro"/>
</dbReference>
<dbReference type="PATRIC" id="fig|1653479.3.peg.116"/>
<dbReference type="GO" id="GO:0016652">
    <property type="term" value="F:oxidoreductase activity, acting on NAD(P)H as acceptor"/>
    <property type="evidence" value="ECO:0007669"/>
    <property type="project" value="UniProtKB-UniRule"/>
</dbReference>
<evidence type="ECO:0000313" key="9">
    <source>
        <dbReference type="Proteomes" id="UP000076038"/>
    </source>
</evidence>
<dbReference type="Proteomes" id="UP000076038">
    <property type="component" value="Chromosome"/>
</dbReference>
<dbReference type="EMBL" id="CP015220">
    <property type="protein sequence ID" value="AMY21443.1"/>
    <property type="molecule type" value="Genomic_DNA"/>
</dbReference>
<reference evidence="8 9" key="1">
    <citation type="journal article" date="2016" name="Genome Announc.">
        <title>Complete Genome and Plasmid Sequences for Rhodococcus fascians D188 and Draft Sequences for Rhodococcus Isolates PBTS 1 and PBTS 2.</title>
        <authorList>
            <person name="Stamler R.A."/>
            <person name="Vereecke D."/>
            <person name="Zhang Y."/>
            <person name="Schilkey F."/>
            <person name="Devitt N."/>
            <person name="Randall J.J."/>
        </authorList>
    </citation>
    <scope>NUCLEOTIDE SEQUENCE [LARGE SCALE GENOMIC DNA]</scope>
    <source>
        <strain evidence="8 9">PBTS2</strain>
    </source>
</reference>
<feature type="binding site" evidence="6">
    <location>
        <position position="10"/>
    </location>
    <ligand>
        <name>FMN</name>
        <dbReference type="ChEBI" id="CHEBI:58210"/>
    </ligand>
</feature>
<dbReference type="InterPro" id="IPR050104">
    <property type="entry name" value="FMN-dep_NADH:Q_OxRdtase_AzoR1"/>
</dbReference>